<keyword evidence="2 8" id="KW-1003">Cell membrane</keyword>
<comment type="subcellular location">
    <subcellularLocation>
        <location evidence="1 8">Cell membrane</location>
        <topology evidence="1 8">Multi-pass membrane protein</topology>
    </subcellularLocation>
</comment>
<keyword evidence="10" id="KW-1185">Reference proteome</keyword>
<dbReference type="GO" id="GO:0043025">
    <property type="term" value="C:neuronal cell body"/>
    <property type="evidence" value="ECO:0007669"/>
    <property type="project" value="TreeGrafter"/>
</dbReference>
<name>A0AAD8EJT1_DIPPU</name>
<feature type="transmembrane region" description="Helical" evidence="8">
    <location>
        <begin position="262"/>
        <end position="283"/>
    </location>
</feature>
<evidence type="ECO:0000256" key="7">
    <source>
        <dbReference type="ARBA" id="ARBA00023224"/>
    </source>
</evidence>
<dbReference type="GO" id="GO:0050909">
    <property type="term" value="P:sensory perception of taste"/>
    <property type="evidence" value="ECO:0007669"/>
    <property type="project" value="InterPro"/>
</dbReference>
<feature type="transmembrane region" description="Helical" evidence="8">
    <location>
        <begin position="328"/>
        <end position="352"/>
    </location>
</feature>
<protein>
    <recommendedName>
        <fullName evidence="8">Gustatory receptor</fullName>
    </recommendedName>
</protein>
<dbReference type="GO" id="GO:0007635">
    <property type="term" value="P:chemosensory behavior"/>
    <property type="evidence" value="ECO:0007669"/>
    <property type="project" value="TreeGrafter"/>
</dbReference>
<dbReference type="GO" id="GO:0008049">
    <property type="term" value="P:male courtship behavior"/>
    <property type="evidence" value="ECO:0007669"/>
    <property type="project" value="TreeGrafter"/>
</dbReference>
<keyword evidence="6 8" id="KW-0675">Receptor</keyword>
<gene>
    <name evidence="9" type="ORF">L9F63_001335</name>
</gene>
<dbReference type="PANTHER" id="PTHR21143:SF133">
    <property type="entry name" value="GUSTATORY AND PHEROMONE RECEPTOR 32A-RELATED"/>
    <property type="match status" value="1"/>
</dbReference>
<feature type="transmembrane region" description="Helical" evidence="8">
    <location>
        <begin position="43"/>
        <end position="66"/>
    </location>
</feature>
<evidence type="ECO:0000256" key="8">
    <source>
        <dbReference type="RuleBase" id="RU363108"/>
    </source>
</evidence>
<feature type="transmembrane region" description="Helical" evidence="8">
    <location>
        <begin position="132"/>
        <end position="152"/>
    </location>
</feature>
<comment type="similarity">
    <text evidence="8">Belongs to the insect chemoreceptor superfamily. Gustatory receptor (GR) family.</text>
</comment>
<comment type="caution">
    <text evidence="9">The sequence shown here is derived from an EMBL/GenBank/DDBJ whole genome shotgun (WGS) entry which is preliminary data.</text>
</comment>
<dbReference type="EMBL" id="JASPKZ010003845">
    <property type="protein sequence ID" value="KAJ9592107.1"/>
    <property type="molecule type" value="Genomic_DNA"/>
</dbReference>
<keyword evidence="4 8" id="KW-1133">Transmembrane helix</keyword>
<accession>A0AAD8EJT1</accession>
<feature type="transmembrane region" description="Helical" evidence="8">
    <location>
        <begin position="6"/>
        <end position="31"/>
    </location>
</feature>
<dbReference type="GO" id="GO:0005886">
    <property type="term" value="C:plasma membrane"/>
    <property type="evidence" value="ECO:0007669"/>
    <property type="project" value="UniProtKB-SubCell"/>
</dbReference>
<evidence type="ECO:0000256" key="3">
    <source>
        <dbReference type="ARBA" id="ARBA00022692"/>
    </source>
</evidence>
<dbReference type="GO" id="GO:0030425">
    <property type="term" value="C:dendrite"/>
    <property type="evidence" value="ECO:0007669"/>
    <property type="project" value="TreeGrafter"/>
</dbReference>
<evidence type="ECO:0000313" key="9">
    <source>
        <dbReference type="EMBL" id="KAJ9592107.1"/>
    </source>
</evidence>
<reference evidence="9" key="2">
    <citation type="submission" date="2023-05" db="EMBL/GenBank/DDBJ databases">
        <authorList>
            <person name="Fouks B."/>
        </authorList>
    </citation>
    <scope>NUCLEOTIDE SEQUENCE</scope>
    <source>
        <strain evidence="9">Stay&amp;Tobe</strain>
        <tissue evidence="9">Testes</tissue>
    </source>
</reference>
<dbReference type="Pfam" id="PF08395">
    <property type="entry name" value="7tm_7"/>
    <property type="match status" value="1"/>
</dbReference>
<evidence type="ECO:0000256" key="5">
    <source>
        <dbReference type="ARBA" id="ARBA00023136"/>
    </source>
</evidence>
<proteinExistence type="inferred from homology"/>
<dbReference type="GO" id="GO:0030424">
    <property type="term" value="C:axon"/>
    <property type="evidence" value="ECO:0007669"/>
    <property type="project" value="TreeGrafter"/>
</dbReference>
<evidence type="ECO:0000256" key="4">
    <source>
        <dbReference type="ARBA" id="ARBA00022989"/>
    </source>
</evidence>
<keyword evidence="5 8" id="KW-0472">Membrane</keyword>
<evidence type="ECO:0000256" key="1">
    <source>
        <dbReference type="ARBA" id="ARBA00004651"/>
    </source>
</evidence>
<comment type="function">
    <text evidence="8">Gustatory receptor which mediates acceptance or avoidance behavior, depending on its substrates.</text>
</comment>
<dbReference type="PANTHER" id="PTHR21143">
    <property type="entry name" value="INVERTEBRATE GUSTATORY RECEPTOR"/>
    <property type="match status" value="1"/>
</dbReference>
<dbReference type="InterPro" id="IPR013604">
    <property type="entry name" value="7TM_chemorcpt"/>
</dbReference>
<organism evidence="9 10">
    <name type="scientific">Diploptera punctata</name>
    <name type="common">Pacific beetle cockroach</name>
    <dbReference type="NCBI Taxonomy" id="6984"/>
    <lineage>
        <taxon>Eukaryota</taxon>
        <taxon>Metazoa</taxon>
        <taxon>Ecdysozoa</taxon>
        <taxon>Arthropoda</taxon>
        <taxon>Hexapoda</taxon>
        <taxon>Insecta</taxon>
        <taxon>Pterygota</taxon>
        <taxon>Neoptera</taxon>
        <taxon>Polyneoptera</taxon>
        <taxon>Dictyoptera</taxon>
        <taxon>Blattodea</taxon>
        <taxon>Blaberoidea</taxon>
        <taxon>Blaberidae</taxon>
        <taxon>Diplopterinae</taxon>
        <taxon>Diploptera</taxon>
    </lineage>
</organism>
<comment type="caution">
    <text evidence="8">Lacks conserved residue(s) required for the propagation of feature annotation.</text>
</comment>
<sequence>MGDLKHNISGIFCSILMICMLIFGMICIVIRYQQTNQTDPGEIVSYTFCQPLNFIVAFLTIVLNVSGNRTKIVALITRLSVINGLLDNYSRLQSTKSRNLNFNKMALVMITGIIIPFLLYDSFNYGRNYSHVLSILLRFSHFLNVVIMLQFCKFVKIIQNSLTKLINIMKTYDINTQRIGELKKMWNKTRKIQVSDIVTLRRLYNDIFETVQLLNHVYGCPILLEFLRQTIGLTVNFYYMIKYFYNLEEYTFIQPYFLISKLLWLAMFLSMILCTTVFCHLGMLESRKLSSQIQKNLLQFPMDKEIIYQLQLFSGQVSENKINFTAFWFLQIDISLLCTALATAVTYIVILIQLK</sequence>
<dbReference type="Proteomes" id="UP001233999">
    <property type="component" value="Unassembled WGS sequence"/>
</dbReference>
<evidence type="ECO:0000256" key="6">
    <source>
        <dbReference type="ARBA" id="ARBA00023170"/>
    </source>
</evidence>
<feature type="transmembrane region" description="Helical" evidence="8">
    <location>
        <begin position="102"/>
        <end position="120"/>
    </location>
</feature>
<keyword evidence="3 8" id="KW-0812">Transmembrane</keyword>
<feature type="non-terminal residue" evidence="9">
    <location>
        <position position="1"/>
    </location>
</feature>
<dbReference type="GO" id="GO:0007165">
    <property type="term" value="P:signal transduction"/>
    <property type="evidence" value="ECO:0007669"/>
    <property type="project" value="UniProtKB-KW"/>
</dbReference>
<evidence type="ECO:0000313" key="10">
    <source>
        <dbReference type="Proteomes" id="UP001233999"/>
    </source>
</evidence>
<evidence type="ECO:0000256" key="2">
    <source>
        <dbReference type="ARBA" id="ARBA00022475"/>
    </source>
</evidence>
<keyword evidence="7 8" id="KW-0807">Transducer</keyword>
<dbReference type="AlphaFoldDB" id="A0AAD8EJT1"/>
<reference evidence="9" key="1">
    <citation type="journal article" date="2023" name="IScience">
        <title>Live-bearing cockroach genome reveals convergent evolutionary mechanisms linked to viviparity in insects and beyond.</title>
        <authorList>
            <person name="Fouks B."/>
            <person name="Harrison M.C."/>
            <person name="Mikhailova A.A."/>
            <person name="Marchal E."/>
            <person name="English S."/>
            <person name="Carruthers M."/>
            <person name="Jennings E.C."/>
            <person name="Chiamaka E.L."/>
            <person name="Frigard R.A."/>
            <person name="Pippel M."/>
            <person name="Attardo G.M."/>
            <person name="Benoit J.B."/>
            <person name="Bornberg-Bauer E."/>
            <person name="Tobe S.S."/>
        </authorList>
    </citation>
    <scope>NUCLEOTIDE SEQUENCE</scope>
    <source>
        <strain evidence="9">Stay&amp;Tobe</strain>
    </source>
</reference>